<dbReference type="InterPro" id="IPR011527">
    <property type="entry name" value="ABC1_TM_dom"/>
</dbReference>
<name>A0A2T5B174_MYCDI</name>
<dbReference type="PROSITE" id="PS50929">
    <property type="entry name" value="ABC_TM1F"/>
    <property type="match status" value="1"/>
</dbReference>
<keyword evidence="5 6" id="KW-0472">Membrane</keyword>
<organism evidence="8 9">
    <name type="scientific">Mycoplana dimorpha</name>
    <dbReference type="NCBI Taxonomy" id="28320"/>
    <lineage>
        <taxon>Bacteria</taxon>
        <taxon>Pseudomonadati</taxon>
        <taxon>Pseudomonadota</taxon>
        <taxon>Alphaproteobacteria</taxon>
        <taxon>Hyphomicrobiales</taxon>
        <taxon>Rhizobiaceae</taxon>
        <taxon>Mycoplana</taxon>
    </lineage>
</organism>
<evidence type="ECO:0000313" key="8">
    <source>
        <dbReference type="EMBL" id="PTM92720.1"/>
    </source>
</evidence>
<dbReference type="NCBIfam" id="NF008306">
    <property type="entry name" value="PRK11098.1"/>
    <property type="match status" value="1"/>
</dbReference>
<feature type="transmembrane region" description="Helical" evidence="6">
    <location>
        <begin position="88"/>
        <end position="110"/>
    </location>
</feature>
<evidence type="ECO:0000256" key="6">
    <source>
        <dbReference type="SAM" id="Phobius"/>
    </source>
</evidence>
<reference evidence="8 9" key="1">
    <citation type="submission" date="2018-04" db="EMBL/GenBank/DDBJ databases">
        <title>Genomic Encyclopedia of Type Strains, Phase IV (KMG-IV): sequencing the most valuable type-strain genomes for metagenomic binning, comparative biology and taxonomic classification.</title>
        <authorList>
            <person name="Goeker M."/>
        </authorList>
    </citation>
    <scope>NUCLEOTIDE SEQUENCE [LARGE SCALE GENOMIC DNA]</scope>
    <source>
        <strain evidence="8 9">DSM 7138</strain>
    </source>
</reference>
<sequence>MFHSFFPQPKKFFLSALLWVIAAVLIWYFAAKGIGDSLGFGAAGEPPVGGAYFVTADQMWFNLYFLVCVLSFGLFWKLYDGAHRWFNWSVWGSALIIFLTYFGVQISLAVNNWRRPFWDLVQSALDHKAGIEAWDFYYLLLKFSEIGAIGVTTVVITRFFASHYVFRWRTAMNEYYTSRWNELRHIEGASQRVQEDTMRFAQITEGLGISLIDSVMTLIAFLPLLFSLSQYVPGLPFIGEVPHALFWLALFWSVFGTALLMVAGIRLPGLYFRNQRVEAAYRKELVYGEDNMARAEPQTLRELYDNVRANYFRMYFNYLYFNGISALYSQADAIFVYFFLIPTFVAGTITFGLLQQILTAFGQVSNSFQYLVNQWSTIIELQSIQKRLKAFEAAIEEKPLPDIDEQFIAAGGVEELAR</sequence>
<dbReference type="InterPro" id="IPR050835">
    <property type="entry name" value="ABC_transporter_sub-D"/>
</dbReference>
<accession>A0A2T5B174</accession>
<feature type="transmembrane region" description="Helical" evidence="6">
    <location>
        <begin position="334"/>
        <end position="354"/>
    </location>
</feature>
<dbReference type="AlphaFoldDB" id="A0A2T5B174"/>
<dbReference type="InterPro" id="IPR009248">
    <property type="entry name" value="SbmA_BacA"/>
</dbReference>
<dbReference type="PANTHER" id="PTHR11384:SF59">
    <property type="entry name" value="LYSOSOMAL COBALAMIN TRANSPORTER ABCD4"/>
    <property type="match status" value="1"/>
</dbReference>
<keyword evidence="2" id="KW-0813">Transport</keyword>
<dbReference type="PANTHER" id="PTHR11384">
    <property type="entry name" value="ATP-BINDING CASSETTE, SUB-FAMILY D MEMBER"/>
    <property type="match status" value="1"/>
</dbReference>
<feature type="domain" description="ABC transmembrane type-1" evidence="7">
    <location>
        <begin position="298"/>
        <end position="380"/>
    </location>
</feature>
<dbReference type="GO" id="GO:0015833">
    <property type="term" value="P:peptide transport"/>
    <property type="evidence" value="ECO:0007669"/>
    <property type="project" value="InterPro"/>
</dbReference>
<keyword evidence="3 6" id="KW-0812">Transmembrane</keyword>
<dbReference type="OrthoDB" id="8233587at2"/>
<gene>
    <name evidence="8" type="ORF">C7449_107133</name>
</gene>
<dbReference type="RefSeq" id="WP_108004089.1">
    <property type="nucleotide sequence ID" value="NZ_JBHEEX010000010.1"/>
</dbReference>
<dbReference type="Pfam" id="PF05992">
    <property type="entry name" value="SbmA_BacA"/>
    <property type="match status" value="1"/>
</dbReference>
<feature type="transmembrane region" description="Helical" evidence="6">
    <location>
        <begin position="244"/>
        <end position="267"/>
    </location>
</feature>
<comment type="subcellular location">
    <subcellularLocation>
        <location evidence="1">Cell membrane</location>
        <topology evidence="1">Multi-pass membrane protein</topology>
    </subcellularLocation>
</comment>
<dbReference type="Proteomes" id="UP000241247">
    <property type="component" value="Unassembled WGS sequence"/>
</dbReference>
<evidence type="ECO:0000256" key="4">
    <source>
        <dbReference type="ARBA" id="ARBA00022989"/>
    </source>
</evidence>
<proteinExistence type="predicted"/>
<feature type="transmembrane region" description="Helical" evidence="6">
    <location>
        <begin position="59"/>
        <end position="76"/>
    </location>
</feature>
<dbReference type="GO" id="GO:1904680">
    <property type="term" value="F:peptide transmembrane transporter activity"/>
    <property type="evidence" value="ECO:0007669"/>
    <property type="project" value="InterPro"/>
</dbReference>
<dbReference type="GO" id="GO:0005886">
    <property type="term" value="C:plasma membrane"/>
    <property type="evidence" value="ECO:0007669"/>
    <property type="project" value="UniProtKB-SubCell"/>
</dbReference>
<dbReference type="SUPFAM" id="SSF90123">
    <property type="entry name" value="ABC transporter transmembrane region"/>
    <property type="match status" value="1"/>
</dbReference>
<feature type="transmembrane region" description="Helical" evidence="6">
    <location>
        <begin position="12"/>
        <end position="30"/>
    </location>
</feature>
<keyword evidence="9" id="KW-1185">Reference proteome</keyword>
<evidence type="ECO:0000256" key="2">
    <source>
        <dbReference type="ARBA" id="ARBA00022448"/>
    </source>
</evidence>
<evidence type="ECO:0000256" key="1">
    <source>
        <dbReference type="ARBA" id="ARBA00004651"/>
    </source>
</evidence>
<keyword evidence="4 6" id="KW-1133">Transmembrane helix</keyword>
<dbReference type="EMBL" id="PZZZ01000007">
    <property type="protein sequence ID" value="PTM92720.1"/>
    <property type="molecule type" value="Genomic_DNA"/>
</dbReference>
<dbReference type="InterPro" id="IPR036640">
    <property type="entry name" value="ABC1_TM_sf"/>
</dbReference>
<feature type="transmembrane region" description="Helical" evidence="6">
    <location>
        <begin position="207"/>
        <end position="232"/>
    </location>
</feature>
<feature type="transmembrane region" description="Helical" evidence="6">
    <location>
        <begin position="311"/>
        <end position="328"/>
    </location>
</feature>
<dbReference type="GO" id="GO:0005524">
    <property type="term" value="F:ATP binding"/>
    <property type="evidence" value="ECO:0007669"/>
    <property type="project" value="InterPro"/>
</dbReference>
<evidence type="ECO:0000256" key="3">
    <source>
        <dbReference type="ARBA" id="ARBA00022692"/>
    </source>
</evidence>
<protein>
    <submittedName>
        <fullName evidence="8">Peptide/bleomycin uptake transporter</fullName>
    </submittedName>
</protein>
<evidence type="ECO:0000256" key="5">
    <source>
        <dbReference type="ARBA" id="ARBA00023136"/>
    </source>
</evidence>
<evidence type="ECO:0000313" key="9">
    <source>
        <dbReference type="Proteomes" id="UP000241247"/>
    </source>
</evidence>
<feature type="transmembrane region" description="Helical" evidence="6">
    <location>
        <begin position="146"/>
        <end position="166"/>
    </location>
</feature>
<evidence type="ECO:0000259" key="7">
    <source>
        <dbReference type="PROSITE" id="PS50929"/>
    </source>
</evidence>
<comment type="caution">
    <text evidence="8">The sequence shown here is derived from an EMBL/GenBank/DDBJ whole genome shotgun (WGS) entry which is preliminary data.</text>
</comment>
<dbReference type="GO" id="GO:0140359">
    <property type="term" value="F:ABC-type transporter activity"/>
    <property type="evidence" value="ECO:0007669"/>
    <property type="project" value="InterPro"/>
</dbReference>